<feature type="compositionally biased region" description="Basic and acidic residues" evidence="1">
    <location>
        <begin position="88"/>
        <end position="100"/>
    </location>
</feature>
<protein>
    <submittedName>
        <fullName evidence="3">Uncharacterized protein LOC117138115</fullName>
    </submittedName>
</protein>
<dbReference type="GeneID" id="117138115"/>
<feature type="region of interest" description="Disordered" evidence="1">
    <location>
        <begin position="1"/>
        <end position="32"/>
    </location>
</feature>
<feature type="region of interest" description="Disordered" evidence="1">
    <location>
        <begin position="88"/>
        <end position="109"/>
    </location>
</feature>
<organism evidence="2 3">
    <name type="scientific">Drosophila mauritiana</name>
    <name type="common">Fruit fly</name>
    <dbReference type="NCBI Taxonomy" id="7226"/>
    <lineage>
        <taxon>Eukaryota</taxon>
        <taxon>Metazoa</taxon>
        <taxon>Ecdysozoa</taxon>
        <taxon>Arthropoda</taxon>
        <taxon>Hexapoda</taxon>
        <taxon>Insecta</taxon>
        <taxon>Pterygota</taxon>
        <taxon>Neoptera</taxon>
        <taxon>Endopterygota</taxon>
        <taxon>Diptera</taxon>
        <taxon>Brachycera</taxon>
        <taxon>Muscomorpha</taxon>
        <taxon>Ephydroidea</taxon>
        <taxon>Drosophilidae</taxon>
        <taxon>Drosophila</taxon>
        <taxon>Sophophora</taxon>
    </lineage>
</organism>
<accession>A0A6P8K0N2</accession>
<reference evidence="3" key="1">
    <citation type="submission" date="2025-08" db="UniProtKB">
        <authorList>
            <consortium name="RefSeq"/>
        </authorList>
    </citation>
    <scope>IDENTIFICATION</scope>
    <source>
        <strain evidence="3">Mau12</strain>
        <tissue evidence="3">Whole Body</tissue>
    </source>
</reference>
<feature type="compositionally biased region" description="Basic and acidic residues" evidence="1">
    <location>
        <begin position="13"/>
        <end position="32"/>
    </location>
</feature>
<feature type="compositionally biased region" description="Basic residues" evidence="1">
    <location>
        <begin position="1"/>
        <end position="12"/>
    </location>
</feature>
<proteinExistence type="predicted"/>
<dbReference type="AlphaFoldDB" id="A0A6P8K0N2"/>
<name>A0A6P8K0N2_DROMA</name>
<sequence>MDSPVKQRRKPKKLDQSKLDDDPGTQKDEFKKDIIDEVADQSAVYDYMKYPSNKEKAKLVKCVKPLKSVTFKAVVELVTYSENWKMKMSESRLRSEDEQLKNSQKYRNY</sequence>
<dbReference type="RefSeq" id="XP_033155866.1">
    <property type="nucleotide sequence ID" value="XM_033299975.1"/>
</dbReference>
<evidence type="ECO:0000256" key="1">
    <source>
        <dbReference type="SAM" id="MobiDB-lite"/>
    </source>
</evidence>
<keyword evidence="2" id="KW-1185">Reference proteome</keyword>
<gene>
    <name evidence="3" type="primary">LOC117138115</name>
</gene>
<evidence type="ECO:0000313" key="3">
    <source>
        <dbReference type="RefSeq" id="XP_033155866.1"/>
    </source>
</evidence>
<evidence type="ECO:0000313" key="2">
    <source>
        <dbReference type="Proteomes" id="UP000515162"/>
    </source>
</evidence>
<dbReference type="Proteomes" id="UP000515162">
    <property type="component" value="Chromosome 2R"/>
</dbReference>